<reference evidence="1 2" key="1">
    <citation type="submission" date="2019-07" db="EMBL/GenBank/DDBJ databases">
        <title>Genome sequence of 2 isolates from Red Sea Mangroves.</title>
        <authorList>
            <person name="Sefrji F."/>
            <person name="Michoud G."/>
            <person name="Merlino G."/>
            <person name="Daffonchio D."/>
        </authorList>
    </citation>
    <scope>NUCLEOTIDE SEQUENCE [LARGE SCALE GENOMIC DNA]</scope>
    <source>
        <strain evidence="1 2">R1DC41</strain>
    </source>
</reference>
<proteinExistence type="predicted"/>
<dbReference type="GO" id="GO:0016853">
    <property type="term" value="F:isomerase activity"/>
    <property type="evidence" value="ECO:0007669"/>
    <property type="project" value="UniProtKB-KW"/>
</dbReference>
<name>A0A7S8CA36_9BACI</name>
<accession>A0A7S8CA36</accession>
<dbReference type="RefSeq" id="WP_239673737.1">
    <property type="nucleotide sequence ID" value="NZ_CP049742.1"/>
</dbReference>
<protein>
    <submittedName>
        <fullName evidence="1">Peptidyl-prolyl cis-trans isomerase</fullName>
    </submittedName>
</protein>
<dbReference type="Proteomes" id="UP000593626">
    <property type="component" value="Chromosome"/>
</dbReference>
<keyword evidence="2" id="KW-1185">Reference proteome</keyword>
<keyword evidence="1" id="KW-0413">Isomerase</keyword>
<dbReference type="AlphaFoldDB" id="A0A7S8CA36"/>
<sequence length="166" mass="19210">MMNSIVTISGNVHFPITLDPSVWIFDDRRIDLDEFFSSQYENVSEEEKYIEETAKHWEREIREGALNPPTLKSEKKFERQKILNTSLGIYLLPFIQNSQPKPDATTVVLKTQDKDIEIPLATIDQWIAQFSIVGKPLKEDGPIYLLKVDGTNRNTPIKNVHRIEIK</sequence>
<dbReference type="EMBL" id="CP049742">
    <property type="protein sequence ID" value="QPC46209.1"/>
    <property type="molecule type" value="Genomic_DNA"/>
</dbReference>
<organism evidence="1 2">
    <name type="scientific">Mangrovibacillus cuniculi</name>
    <dbReference type="NCBI Taxonomy" id="2593652"/>
    <lineage>
        <taxon>Bacteria</taxon>
        <taxon>Bacillati</taxon>
        <taxon>Bacillota</taxon>
        <taxon>Bacilli</taxon>
        <taxon>Bacillales</taxon>
        <taxon>Bacillaceae</taxon>
        <taxon>Mangrovibacillus</taxon>
    </lineage>
</organism>
<evidence type="ECO:0000313" key="1">
    <source>
        <dbReference type="EMBL" id="QPC46209.1"/>
    </source>
</evidence>
<gene>
    <name evidence="1" type="ORF">G8O30_04175</name>
</gene>
<dbReference type="KEGG" id="mcui:G8O30_04175"/>
<evidence type="ECO:0000313" key="2">
    <source>
        <dbReference type="Proteomes" id="UP000593626"/>
    </source>
</evidence>